<evidence type="ECO:0008006" key="3">
    <source>
        <dbReference type="Google" id="ProtNLM"/>
    </source>
</evidence>
<name>A0A554VHT3_9FLAO</name>
<dbReference type="RefSeq" id="WP_143917274.1">
    <property type="nucleotide sequence ID" value="NZ_CANMIK010000042.1"/>
</dbReference>
<dbReference type="GO" id="GO:0030638">
    <property type="term" value="P:polyketide metabolic process"/>
    <property type="evidence" value="ECO:0007669"/>
    <property type="project" value="InterPro"/>
</dbReference>
<dbReference type="EMBL" id="VLNR01000037">
    <property type="protein sequence ID" value="TSE07102.1"/>
    <property type="molecule type" value="Genomic_DNA"/>
</dbReference>
<protein>
    <recommendedName>
        <fullName evidence="3">SnoaL-like domain-containing protein</fullName>
    </recommendedName>
</protein>
<evidence type="ECO:0000313" key="2">
    <source>
        <dbReference type="Proteomes" id="UP000318833"/>
    </source>
</evidence>
<sequence length="256" mass="29477">MDSRIEPFNSNTTVVLDFYNKVLGLGDTSLIDDILTNEYIQHSPTVKTGKDGFIEFMSFLKQLPQPKNPVKPFMRLISDENFVAVHLSIKFMGQQKAVLDLYRLKDGLLAEHWDASEDITGFSANPNPVVEGTTTIENINSTEENKNIIHKYTKHVLLDKSSDLWVDYISTNLIQHNPKIENGREALIQYYKKIDVKKVYRILGEGNFVVTQSEVFFETVPFVVYDIYRLKDKIITEHWSVSQKIPKEMAHLNGMF</sequence>
<dbReference type="AlphaFoldDB" id="A0A554VHT3"/>
<dbReference type="Proteomes" id="UP000318833">
    <property type="component" value="Unassembled WGS sequence"/>
</dbReference>
<dbReference type="SUPFAM" id="SSF54427">
    <property type="entry name" value="NTF2-like"/>
    <property type="match status" value="2"/>
</dbReference>
<keyword evidence="2" id="KW-1185">Reference proteome</keyword>
<evidence type="ECO:0000313" key="1">
    <source>
        <dbReference type="EMBL" id="TSE07102.1"/>
    </source>
</evidence>
<reference evidence="1 2" key="1">
    <citation type="submission" date="2019-07" db="EMBL/GenBank/DDBJ databases">
        <title>The draft genome sequence of Aquimarina algiphila M91.</title>
        <authorList>
            <person name="Meng X."/>
        </authorList>
    </citation>
    <scope>NUCLEOTIDE SEQUENCE [LARGE SCALE GENOMIC DNA]</scope>
    <source>
        <strain evidence="1 2">M91</strain>
    </source>
</reference>
<dbReference type="Pfam" id="PF07366">
    <property type="entry name" value="SnoaL"/>
    <property type="match status" value="1"/>
</dbReference>
<dbReference type="Gene3D" id="3.10.450.50">
    <property type="match status" value="2"/>
</dbReference>
<gene>
    <name evidence="1" type="ORF">FOF46_16935</name>
</gene>
<proteinExistence type="predicted"/>
<dbReference type="InterPro" id="IPR009959">
    <property type="entry name" value="Cyclase_SnoaL-like"/>
</dbReference>
<dbReference type="OrthoDB" id="9812089at2"/>
<accession>A0A554VHT3</accession>
<organism evidence="1 2">
    <name type="scientific">Aquimarina algiphila</name>
    <dbReference type="NCBI Taxonomy" id="2047982"/>
    <lineage>
        <taxon>Bacteria</taxon>
        <taxon>Pseudomonadati</taxon>
        <taxon>Bacteroidota</taxon>
        <taxon>Flavobacteriia</taxon>
        <taxon>Flavobacteriales</taxon>
        <taxon>Flavobacteriaceae</taxon>
        <taxon>Aquimarina</taxon>
    </lineage>
</organism>
<comment type="caution">
    <text evidence="1">The sequence shown here is derived from an EMBL/GenBank/DDBJ whole genome shotgun (WGS) entry which is preliminary data.</text>
</comment>
<dbReference type="InterPro" id="IPR032710">
    <property type="entry name" value="NTF2-like_dom_sf"/>
</dbReference>